<sequence>MVRGTGRRHLLTSSRLSTRLGQWLKPLLGLWSRLISGSLPASHAINTAIKEEIGDFEDWMKTIWSLICKSNNGWIRSLSNSDIGISNYL</sequence>
<dbReference type="EMBL" id="JAKUCV010001850">
    <property type="protein sequence ID" value="KAJ4844838.1"/>
    <property type="molecule type" value="Genomic_DNA"/>
</dbReference>
<proteinExistence type="predicted"/>
<evidence type="ECO:0000313" key="1">
    <source>
        <dbReference type="EMBL" id="KAJ4844838.1"/>
    </source>
</evidence>
<reference evidence="1" key="1">
    <citation type="submission" date="2022-02" db="EMBL/GenBank/DDBJ databases">
        <authorList>
            <person name="Henning P.M."/>
            <person name="McCubbin A.G."/>
            <person name="Shore J.S."/>
        </authorList>
    </citation>
    <scope>NUCLEOTIDE SEQUENCE</scope>
    <source>
        <strain evidence="1">F60SS</strain>
        <tissue evidence="1">Leaves</tissue>
    </source>
</reference>
<dbReference type="Proteomes" id="UP001141552">
    <property type="component" value="Unassembled WGS sequence"/>
</dbReference>
<reference evidence="1" key="2">
    <citation type="journal article" date="2023" name="Plants (Basel)">
        <title>Annotation of the Turnera subulata (Passifloraceae) Draft Genome Reveals the S-Locus Evolved after the Divergence of Turneroideae from Passifloroideae in a Stepwise Manner.</title>
        <authorList>
            <person name="Henning P.M."/>
            <person name="Roalson E.H."/>
            <person name="Mir W."/>
            <person name="McCubbin A.G."/>
            <person name="Shore J.S."/>
        </authorList>
    </citation>
    <scope>NUCLEOTIDE SEQUENCE</scope>
    <source>
        <strain evidence="1">F60SS</strain>
    </source>
</reference>
<protein>
    <submittedName>
        <fullName evidence="1">Uncharacterized protein</fullName>
    </submittedName>
</protein>
<comment type="caution">
    <text evidence="1">The sequence shown here is derived from an EMBL/GenBank/DDBJ whole genome shotgun (WGS) entry which is preliminary data.</text>
</comment>
<keyword evidence="2" id="KW-1185">Reference proteome</keyword>
<evidence type="ECO:0000313" key="2">
    <source>
        <dbReference type="Proteomes" id="UP001141552"/>
    </source>
</evidence>
<gene>
    <name evidence="1" type="ORF">Tsubulata_042350</name>
</gene>
<accession>A0A9Q0G7Y0</accession>
<dbReference type="AlphaFoldDB" id="A0A9Q0G7Y0"/>
<organism evidence="1 2">
    <name type="scientific">Turnera subulata</name>
    <dbReference type="NCBI Taxonomy" id="218843"/>
    <lineage>
        <taxon>Eukaryota</taxon>
        <taxon>Viridiplantae</taxon>
        <taxon>Streptophyta</taxon>
        <taxon>Embryophyta</taxon>
        <taxon>Tracheophyta</taxon>
        <taxon>Spermatophyta</taxon>
        <taxon>Magnoliopsida</taxon>
        <taxon>eudicotyledons</taxon>
        <taxon>Gunneridae</taxon>
        <taxon>Pentapetalae</taxon>
        <taxon>rosids</taxon>
        <taxon>fabids</taxon>
        <taxon>Malpighiales</taxon>
        <taxon>Passifloraceae</taxon>
        <taxon>Turnera</taxon>
    </lineage>
</organism>
<name>A0A9Q0G7Y0_9ROSI</name>